<proteinExistence type="predicted"/>
<gene>
    <name evidence="2" type="ORF">MNBD_CPR01-329</name>
</gene>
<organism evidence="2">
    <name type="scientific">hydrothermal vent metagenome</name>
    <dbReference type="NCBI Taxonomy" id="652676"/>
    <lineage>
        <taxon>unclassified sequences</taxon>
        <taxon>metagenomes</taxon>
        <taxon>ecological metagenomes</taxon>
    </lineage>
</organism>
<accession>A0A3B0V3T7</accession>
<keyword evidence="1" id="KW-0812">Transmembrane</keyword>
<dbReference type="InterPro" id="IPR045584">
    <property type="entry name" value="Pilin-like"/>
</dbReference>
<dbReference type="SUPFAM" id="SSF54523">
    <property type="entry name" value="Pili subunits"/>
    <property type="match status" value="1"/>
</dbReference>
<dbReference type="Pfam" id="PF07963">
    <property type="entry name" value="N_methyl"/>
    <property type="match status" value="1"/>
</dbReference>
<dbReference type="NCBIfam" id="TIGR02532">
    <property type="entry name" value="IV_pilin_GFxxxE"/>
    <property type="match status" value="1"/>
</dbReference>
<dbReference type="InterPro" id="IPR012902">
    <property type="entry name" value="N_methyl_site"/>
</dbReference>
<protein>
    <submittedName>
        <fullName evidence="2">Uncharacterized protein</fullName>
    </submittedName>
</protein>
<sequence>MEYFHVYRLVSNKRSRGFTLIELLIVIAIMGILMSIVINGQNKFGQTTILSSTAYDVALSIRQAQAYGMAGYKSASYGYGIDFSHNTPSEYTLFGDSYPSTISSGTCHNNNPDEPSDAPSVKTGDCLFTPNDSAFERTFTIHNYVEIKDFCVYKSGSGYCTNGGSVIINKLDISFVRPKTSAIIYAKNSSSEIQDADRACIKLSKANGARYVVVEKVGTIAVLQKPGTTCPGL</sequence>
<evidence type="ECO:0000256" key="1">
    <source>
        <dbReference type="SAM" id="Phobius"/>
    </source>
</evidence>
<dbReference type="Gene3D" id="3.30.700.10">
    <property type="entry name" value="Glycoprotein, Type 4 Pilin"/>
    <property type="match status" value="1"/>
</dbReference>
<dbReference type="AlphaFoldDB" id="A0A3B0V3T7"/>
<keyword evidence="1" id="KW-0472">Membrane</keyword>
<dbReference type="PROSITE" id="PS00409">
    <property type="entry name" value="PROKAR_NTER_METHYL"/>
    <property type="match status" value="1"/>
</dbReference>
<reference evidence="2" key="1">
    <citation type="submission" date="2018-06" db="EMBL/GenBank/DDBJ databases">
        <authorList>
            <person name="Zhirakovskaya E."/>
        </authorList>
    </citation>
    <scope>NUCLEOTIDE SEQUENCE</scope>
</reference>
<evidence type="ECO:0000313" key="2">
    <source>
        <dbReference type="EMBL" id="VAW32527.1"/>
    </source>
</evidence>
<dbReference type="EMBL" id="UOEV01000053">
    <property type="protein sequence ID" value="VAW32527.1"/>
    <property type="molecule type" value="Genomic_DNA"/>
</dbReference>
<name>A0A3B0V3T7_9ZZZZ</name>
<feature type="transmembrane region" description="Helical" evidence="1">
    <location>
        <begin position="20"/>
        <end position="38"/>
    </location>
</feature>
<keyword evidence="1" id="KW-1133">Transmembrane helix</keyword>